<dbReference type="EMBL" id="CP001899">
    <property type="protein sequence ID" value="ADC64750.1"/>
    <property type="molecule type" value="Genomic_DNA"/>
</dbReference>
<keyword evidence="2" id="KW-1133">Transmembrane helix</keyword>
<dbReference type="HOGENOM" id="CLU_690030_0_0_2"/>
<evidence type="ECO:0000313" key="4">
    <source>
        <dbReference type="Proteomes" id="UP000002613"/>
    </source>
</evidence>
<protein>
    <recommendedName>
        <fullName evidence="5">Big-1 domain-containing protein</fullName>
    </recommendedName>
</protein>
<sequence length="399" mass="42549">MVAVVASLTTTPTSTLSPTPPHSHPHLLSDSRALSPLVGFALVLMLLSAMYTYYQVYGVPQICSSYETRQFAETVKDLIALTGDVERITLQGKTGSYSLTLGGSYPTIPLFSTPNTFSGAISTYSAEIRIRNAVAVDPDLQDVWNGREIVLTGKSLLFIPSYVYFDPGETRVEYGAVAVGKTEYSYVGGTNIVDGRTVYIPMFEGNLSESGVAVSGTLYCYSGGNGEGIAVTDAGGGRPITILLKTSLPLDFWKQYFDSTDSSYVSSVSMQGDYVVIELMRGVTYKLILGAAGFEDERAEHHYLYRLTARAVTTPATLAAEVRDTFNNPVPGVTVTFTSLNSSTTLTDGKNTGTSIKVNSNDFGVASVVAKSAGGVDTVVASITRPDGSTYEVAFVIEG</sequence>
<organism evidence="3 4">
    <name type="scientific">Ferroglobus placidus (strain DSM 10642 / AEDII12DO)</name>
    <dbReference type="NCBI Taxonomy" id="589924"/>
    <lineage>
        <taxon>Archaea</taxon>
        <taxon>Methanobacteriati</taxon>
        <taxon>Methanobacteriota</taxon>
        <taxon>Archaeoglobi</taxon>
        <taxon>Archaeoglobales</taxon>
        <taxon>Archaeoglobaceae</taxon>
        <taxon>Ferroglobus</taxon>
    </lineage>
</organism>
<dbReference type="STRING" id="589924.Ferp_0577"/>
<name>D3S3B7_FERPA</name>
<evidence type="ECO:0000256" key="2">
    <source>
        <dbReference type="SAM" id="Phobius"/>
    </source>
</evidence>
<feature type="compositionally biased region" description="Low complexity" evidence="1">
    <location>
        <begin position="7"/>
        <end position="17"/>
    </location>
</feature>
<evidence type="ECO:0000256" key="1">
    <source>
        <dbReference type="SAM" id="MobiDB-lite"/>
    </source>
</evidence>
<dbReference type="PaxDb" id="589924-Ferp_0577"/>
<dbReference type="GeneID" id="8778078"/>
<reference evidence="4" key="1">
    <citation type="submission" date="2010-02" db="EMBL/GenBank/DDBJ databases">
        <title>Complete sequence of Ferroglobus placidus DSM 10642.</title>
        <authorList>
            <consortium name="US DOE Joint Genome Institute"/>
            <person name="Lucas S."/>
            <person name="Copeland A."/>
            <person name="Lapidus A."/>
            <person name="Cheng J.-F."/>
            <person name="Bruce D."/>
            <person name="Goodwin L."/>
            <person name="Pitluck S."/>
            <person name="Saunders E."/>
            <person name="Brettin T."/>
            <person name="Detter J.C."/>
            <person name="Han C."/>
            <person name="Tapia R."/>
            <person name="Larimer F."/>
            <person name="Land M."/>
            <person name="Hauser L."/>
            <person name="Kyrpides N."/>
            <person name="Ivanova N."/>
            <person name="Holmes D."/>
            <person name="Lovley D."/>
            <person name="Kyrpides N."/>
            <person name="Anderson I.J."/>
            <person name="Woyke T."/>
        </authorList>
    </citation>
    <scope>NUCLEOTIDE SEQUENCE [LARGE SCALE GENOMIC DNA]</scope>
    <source>
        <strain evidence="4">DSM 10642 / AEDII12DO</strain>
    </source>
</reference>
<keyword evidence="2" id="KW-0812">Transmembrane</keyword>
<feature type="transmembrane region" description="Helical" evidence="2">
    <location>
        <begin position="33"/>
        <end position="54"/>
    </location>
</feature>
<dbReference type="SUPFAM" id="SSF49373">
    <property type="entry name" value="Invasin/intimin cell-adhesion fragments"/>
    <property type="match status" value="1"/>
</dbReference>
<accession>D3S3B7</accession>
<proteinExistence type="predicted"/>
<reference evidence="3 4" key="2">
    <citation type="journal article" date="2011" name="Stand. Genomic Sci.">
        <title>Complete genome sequence of Ferroglobus placidus AEDII12DO.</title>
        <authorList>
            <person name="Anderson I."/>
            <person name="Risso C."/>
            <person name="Holmes D."/>
            <person name="Lucas S."/>
            <person name="Copeland A."/>
            <person name="Lapidus A."/>
            <person name="Cheng J.F."/>
            <person name="Bruce D."/>
            <person name="Goodwin L."/>
            <person name="Pitluck S."/>
            <person name="Saunders E."/>
            <person name="Brettin T."/>
            <person name="Detter J.C."/>
            <person name="Han C."/>
            <person name="Tapia R."/>
            <person name="Larimer F."/>
            <person name="Land M."/>
            <person name="Hauser L."/>
            <person name="Woyke T."/>
            <person name="Lovley D."/>
            <person name="Kyrpides N."/>
            <person name="Ivanova N."/>
        </authorList>
    </citation>
    <scope>NUCLEOTIDE SEQUENCE [LARGE SCALE GENOMIC DNA]</scope>
    <source>
        <strain evidence="4">DSM 10642 / AEDII12DO</strain>
    </source>
</reference>
<dbReference type="AlphaFoldDB" id="D3S3B7"/>
<dbReference type="InterPro" id="IPR013783">
    <property type="entry name" value="Ig-like_fold"/>
</dbReference>
<dbReference type="InterPro" id="IPR008964">
    <property type="entry name" value="Invasin/intimin_cell_adhesion"/>
</dbReference>
<dbReference type="Proteomes" id="UP000002613">
    <property type="component" value="Chromosome"/>
</dbReference>
<dbReference type="KEGG" id="fpl:Ferp_0577"/>
<keyword evidence="4" id="KW-1185">Reference proteome</keyword>
<gene>
    <name evidence="3" type="ordered locus">Ferp_0577</name>
</gene>
<evidence type="ECO:0000313" key="3">
    <source>
        <dbReference type="EMBL" id="ADC64750.1"/>
    </source>
</evidence>
<dbReference type="RefSeq" id="WP_012965096.1">
    <property type="nucleotide sequence ID" value="NC_013849.1"/>
</dbReference>
<dbReference type="Gene3D" id="2.60.40.10">
    <property type="entry name" value="Immunoglobulins"/>
    <property type="match status" value="1"/>
</dbReference>
<dbReference type="OrthoDB" id="121941at2157"/>
<feature type="region of interest" description="Disordered" evidence="1">
    <location>
        <begin position="1"/>
        <end position="25"/>
    </location>
</feature>
<dbReference type="eggNOG" id="arCOG02916">
    <property type="taxonomic scope" value="Archaea"/>
</dbReference>
<keyword evidence="2" id="KW-0472">Membrane</keyword>
<evidence type="ECO:0008006" key="5">
    <source>
        <dbReference type="Google" id="ProtNLM"/>
    </source>
</evidence>